<proteinExistence type="predicted"/>
<name>W2N8M8_PHYNI</name>
<dbReference type="EMBL" id="KI693431">
    <property type="protein sequence ID" value="ETM44233.1"/>
    <property type="molecule type" value="Genomic_DNA"/>
</dbReference>
<dbReference type="AlphaFoldDB" id="W2N8M8"/>
<feature type="region of interest" description="Disordered" evidence="1">
    <location>
        <begin position="1"/>
        <end position="34"/>
    </location>
</feature>
<feature type="compositionally biased region" description="Basic and acidic residues" evidence="1">
    <location>
        <begin position="20"/>
        <end position="34"/>
    </location>
</feature>
<accession>W2N8M8</accession>
<dbReference type="Proteomes" id="UP000054532">
    <property type="component" value="Unassembled WGS sequence"/>
</dbReference>
<protein>
    <submittedName>
        <fullName evidence="2">Uncharacterized protein</fullName>
    </submittedName>
</protein>
<organism evidence="2">
    <name type="scientific">Phytophthora nicotianae</name>
    <name type="common">Potato buckeye rot agent</name>
    <name type="synonym">Phytophthora parasitica</name>
    <dbReference type="NCBI Taxonomy" id="4792"/>
    <lineage>
        <taxon>Eukaryota</taxon>
        <taxon>Sar</taxon>
        <taxon>Stramenopiles</taxon>
        <taxon>Oomycota</taxon>
        <taxon>Peronosporomycetes</taxon>
        <taxon>Peronosporales</taxon>
        <taxon>Peronosporaceae</taxon>
        <taxon>Phytophthora</taxon>
    </lineage>
</organism>
<reference evidence="2" key="1">
    <citation type="submission" date="2013-11" db="EMBL/GenBank/DDBJ databases">
        <title>The Genome Sequence of Phytophthora parasitica IAC_01/95.</title>
        <authorList>
            <consortium name="The Broad Institute Genomics Platform"/>
            <person name="Russ C."/>
            <person name="Tyler B."/>
            <person name="Panabieres F."/>
            <person name="Shan W."/>
            <person name="Tripathy S."/>
            <person name="Grunwald N."/>
            <person name="Machado M."/>
            <person name="Johnson C.S."/>
            <person name="Arredondo F."/>
            <person name="Hong C."/>
            <person name="Coffey M."/>
            <person name="Young S.K."/>
            <person name="Zeng Q."/>
            <person name="Gargeya S."/>
            <person name="Fitzgerald M."/>
            <person name="Abouelleil A."/>
            <person name="Alvarado L."/>
            <person name="Chapman S.B."/>
            <person name="Gainer-Dewar J."/>
            <person name="Goldberg J."/>
            <person name="Griggs A."/>
            <person name="Gujja S."/>
            <person name="Hansen M."/>
            <person name="Howarth C."/>
            <person name="Imamovic A."/>
            <person name="Ireland A."/>
            <person name="Larimer J."/>
            <person name="McCowan C."/>
            <person name="Murphy C."/>
            <person name="Pearson M."/>
            <person name="Poon T.W."/>
            <person name="Priest M."/>
            <person name="Roberts A."/>
            <person name="Saif S."/>
            <person name="Shea T."/>
            <person name="Sykes S."/>
            <person name="Wortman J."/>
            <person name="Nusbaum C."/>
            <person name="Birren B."/>
        </authorList>
    </citation>
    <scope>NUCLEOTIDE SEQUENCE [LARGE SCALE GENOMIC DNA]</scope>
    <source>
        <strain evidence="2">IAC_01/95</strain>
    </source>
</reference>
<sequence>MLGQDNQEAGATAAEAEDAGESRGKGNQDRRPNG</sequence>
<evidence type="ECO:0000313" key="2">
    <source>
        <dbReference type="EMBL" id="ETM44233.1"/>
    </source>
</evidence>
<gene>
    <name evidence="2" type="ORF">L914_10510</name>
</gene>
<evidence type="ECO:0000256" key="1">
    <source>
        <dbReference type="SAM" id="MobiDB-lite"/>
    </source>
</evidence>